<reference evidence="2" key="1">
    <citation type="submission" date="2014-09" db="EMBL/GenBank/DDBJ databases">
        <authorList>
            <person name="Magalhaes I.L.F."/>
            <person name="Oliveira U."/>
            <person name="Santos F.R."/>
            <person name="Vidigal T.H.D.A."/>
            <person name="Brescovit A.D."/>
            <person name="Santos A.J."/>
        </authorList>
    </citation>
    <scope>NUCLEOTIDE SEQUENCE</scope>
    <source>
        <tissue evidence="2">Shoot tissue taken approximately 20 cm above the soil surface</tissue>
    </source>
</reference>
<protein>
    <submittedName>
        <fullName evidence="2">Uncharacterized protein</fullName>
    </submittedName>
</protein>
<organism evidence="2">
    <name type="scientific">Arundo donax</name>
    <name type="common">Giant reed</name>
    <name type="synonym">Donax arundinaceus</name>
    <dbReference type="NCBI Taxonomy" id="35708"/>
    <lineage>
        <taxon>Eukaryota</taxon>
        <taxon>Viridiplantae</taxon>
        <taxon>Streptophyta</taxon>
        <taxon>Embryophyta</taxon>
        <taxon>Tracheophyta</taxon>
        <taxon>Spermatophyta</taxon>
        <taxon>Magnoliopsida</taxon>
        <taxon>Liliopsida</taxon>
        <taxon>Poales</taxon>
        <taxon>Poaceae</taxon>
        <taxon>PACMAD clade</taxon>
        <taxon>Arundinoideae</taxon>
        <taxon>Arundineae</taxon>
        <taxon>Arundo</taxon>
    </lineage>
</organism>
<dbReference type="EMBL" id="GBRH01277578">
    <property type="protein sequence ID" value="JAD20317.1"/>
    <property type="molecule type" value="Transcribed_RNA"/>
</dbReference>
<feature type="region of interest" description="Disordered" evidence="1">
    <location>
        <begin position="1"/>
        <end position="21"/>
    </location>
</feature>
<evidence type="ECO:0000256" key="1">
    <source>
        <dbReference type="SAM" id="MobiDB-lite"/>
    </source>
</evidence>
<reference evidence="2" key="2">
    <citation type="journal article" date="2015" name="Data Brief">
        <title>Shoot transcriptome of the giant reed, Arundo donax.</title>
        <authorList>
            <person name="Barrero R.A."/>
            <person name="Guerrero F.D."/>
            <person name="Moolhuijzen P."/>
            <person name="Goolsby J.A."/>
            <person name="Tidwell J."/>
            <person name="Bellgard S.E."/>
            <person name="Bellgard M.I."/>
        </authorList>
    </citation>
    <scope>NUCLEOTIDE SEQUENCE</scope>
    <source>
        <tissue evidence="2">Shoot tissue taken approximately 20 cm above the soil surface</tissue>
    </source>
</reference>
<name>A0A0A8YAC2_ARUDO</name>
<accession>A0A0A8YAC2</accession>
<proteinExistence type="predicted"/>
<evidence type="ECO:0000313" key="2">
    <source>
        <dbReference type="EMBL" id="JAD20317.1"/>
    </source>
</evidence>
<sequence>MSPRCELSSSVQQLDEAVVPR</sequence>
<dbReference type="AlphaFoldDB" id="A0A0A8YAC2"/>